<proteinExistence type="predicted"/>
<protein>
    <submittedName>
        <fullName evidence="1">Uncharacterized protein</fullName>
    </submittedName>
</protein>
<gene>
    <name evidence="1" type="ORF">SCABRO_03216</name>
</gene>
<dbReference type="Proteomes" id="UP000030652">
    <property type="component" value="Unassembled WGS sequence"/>
</dbReference>
<accession>A0A0B0EIW1</accession>
<evidence type="ECO:0000313" key="1">
    <source>
        <dbReference type="EMBL" id="KHE91058.1"/>
    </source>
</evidence>
<organism evidence="1 2">
    <name type="scientific">Candidatus Scalindua brodae</name>
    <dbReference type="NCBI Taxonomy" id="237368"/>
    <lineage>
        <taxon>Bacteria</taxon>
        <taxon>Pseudomonadati</taxon>
        <taxon>Planctomycetota</taxon>
        <taxon>Candidatus Brocadiia</taxon>
        <taxon>Candidatus Brocadiales</taxon>
        <taxon>Candidatus Scalinduaceae</taxon>
        <taxon>Candidatus Scalindua</taxon>
    </lineage>
</organism>
<sequence length="94" mass="11125">MIRKEKNGNFIENGTFSTKYQFSVGRKISKTKLSKAKYNSLLQLQSLDPVKIMTDQEKSRTWWMYQDLFYIENEDISGDEVKAFALEEFGKKKR</sequence>
<evidence type="ECO:0000313" key="2">
    <source>
        <dbReference type="Proteomes" id="UP000030652"/>
    </source>
</evidence>
<dbReference type="EMBL" id="JRYO01000221">
    <property type="protein sequence ID" value="KHE91058.1"/>
    <property type="molecule type" value="Genomic_DNA"/>
</dbReference>
<dbReference type="AlphaFoldDB" id="A0A0B0EIW1"/>
<reference evidence="1 2" key="1">
    <citation type="submission" date="2014-10" db="EMBL/GenBank/DDBJ databases">
        <title>Draft genome of anammox bacterium scalindua brodae, obtained using differential coverage binning of sequence data from two enrichment reactors.</title>
        <authorList>
            <person name="Speth D.R."/>
            <person name="Russ L."/>
            <person name="Kartal B."/>
            <person name="Op den Camp H.J."/>
            <person name="Dutilh B.E."/>
            <person name="Jetten M.S."/>
        </authorList>
    </citation>
    <scope>NUCLEOTIDE SEQUENCE [LARGE SCALE GENOMIC DNA]</scope>
    <source>
        <strain evidence="1">RU1</strain>
    </source>
</reference>
<name>A0A0B0EIW1_9BACT</name>
<comment type="caution">
    <text evidence="1">The sequence shown here is derived from an EMBL/GenBank/DDBJ whole genome shotgun (WGS) entry which is preliminary data.</text>
</comment>